<protein>
    <submittedName>
        <fullName evidence="1">Uncharacterized protein</fullName>
    </submittedName>
</protein>
<dbReference type="Proteomes" id="UP000690515">
    <property type="component" value="Unassembled WGS sequence"/>
</dbReference>
<gene>
    <name evidence="1" type="ORF">KCG35_24960</name>
</gene>
<proteinExistence type="predicted"/>
<evidence type="ECO:0000313" key="2">
    <source>
        <dbReference type="Proteomes" id="UP000690515"/>
    </source>
</evidence>
<evidence type="ECO:0000313" key="1">
    <source>
        <dbReference type="EMBL" id="MBU2714302.1"/>
    </source>
</evidence>
<keyword evidence="2" id="KW-1185">Reference proteome</keyword>
<dbReference type="RefSeq" id="WP_215822562.1">
    <property type="nucleotide sequence ID" value="NZ_JAGSOY010000212.1"/>
</dbReference>
<accession>A0ABS5ZJU8</accession>
<reference evidence="1 2" key="1">
    <citation type="submission" date="2021-04" db="EMBL/GenBank/DDBJ databases">
        <authorList>
            <person name="Pira H."/>
            <person name="Risdian C."/>
            <person name="Wink J."/>
        </authorList>
    </citation>
    <scope>NUCLEOTIDE SEQUENCE [LARGE SCALE GENOMIC DNA]</scope>
    <source>
        <strain evidence="1 2">WH53</strain>
    </source>
</reference>
<organism evidence="1 2">
    <name type="scientific">Zooshikella harenae</name>
    <dbReference type="NCBI Taxonomy" id="2827238"/>
    <lineage>
        <taxon>Bacteria</taxon>
        <taxon>Pseudomonadati</taxon>
        <taxon>Pseudomonadota</taxon>
        <taxon>Gammaproteobacteria</taxon>
        <taxon>Oceanospirillales</taxon>
        <taxon>Zooshikellaceae</taxon>
        <taxon>Zooshikella</taxon>
    </lineage>
</organism>
<comment type="caution">
    <text evidence="1">The sequence shown here is derived from an EMBL/GenBank/DDBJ whole genome shotgun (WGS) entry which is preliminary data.</text>
</comment>
<name>A0ABS5ZJU8_9GAMM</name>
<sequence length="69" mass="8050">MNKTELFNLFFKRAFPMTLLQRLDSFNRTCRESIPGGLIAETCGKQFDKNNPAFVMPFLMYIELLLLLT</sequence>
<dbReference type="EMBL" id="JAGSOY010000212">
    <property type="protein sequence ID" value="MBU2714302.1"/>
    <property type="molecule type" value="Genomic_DNA"/>
</dbReference>